<dbReference type="PANTHER" id="PTHR11264">
    <property type="entry name" value="URACIL-DNA GLYCOSYLASE"/>
    <property type="match status" value="1"/>
</dbReference>
<evidence type="ECO:0000256" key="1">
    <source>
        <dbReference type="ARBA" id="ARBA00008184"/>
    </source>
</evidence>
<sequence length="255" mass="29101">MANFECFVQQYPLIFNNSDIPDSWKPLLGSVFSCSQCPTVFDQMLLGNPLDNIALALKDDFDWFPKSDTLWSFTKLCRPEDVKVVIVGQDPSDASATGLAFSKDVGEGIYQSTETILEEVRNDIGEHNLRPFPEDYGNLDYWAKQGVLLLNSALTKSPHKSHLEIGWKTIVAELIKQLQQINKNIVFVFWGWHAMLLSHNVEYDDWNKLVTGHPSKNNEKNDFLGCRHFSNANRRLIKYGIEPIDWCPLPPKNIS</sequence>
<accession>A0A6P7GWA4</accession>
<evidence type="ECO:0000256" key="3">
    <source>
        <dbReference type="ARBA" id="ARBA00022801"/>
    </source>
</evidence>
<dbReference type="InterPro" id="IPR002043">
    <property type="entry name" value="UDG_fam1"/>
</dbReference>
<evidence type="ECO:0000313" key="7">
    <source>
        <dbReference type="Proteomes" id="UP001652700"/>
    </source>
</evidence>
<dbReference type="GO" id="GO:0097510">
    <property type="term" value="P:base-excision repair, AP site formation via deaminated base removal"/>
    <property type="evidence" value="ECO:0007669"/>
    <property type="project" value="TreeGrafter"/>
</dbReference>
<dbReference type="SMART" id="SM00986">
    <property type="entry name" value="UDG"/>
    <property type="match status" value="1"/>
</dbReference>
<gene>
    <name evidence="8" type="primary">LOC114347540</name>
</gene>
<dbReference type="InterPro" id="IPR036895">
    <property type="entry name" value="Uracil-DNA_glycosylase-like_sf"/>
</dbReference>
<dbReference type="GO" id="GO:0005739">
    <property type="term" value="C:mitochondrion"/>
    <property type="evidence" value="ECO:0007669"/>
    <property type="project" value="TreeGrafter"/>
</dbReference>
<keyword evidence="3" id="KW-0378">Hydrolase</keyword>
<keyword evidence="4" id="KW-0234">DNA repair</keyword>
<dbReference type="Pfam" id="PF03167">
    <property type="entry name" value="UDG"/>
    <property type="match status" value="1"/>
</dbReference>
<evidence type="ECO:0000256" key="4">
    <source>
        <dbReference type="ARBA" id="ARBA00023204"/>
    </source>
</evidence>
<protein>
    <submittedName>
        <fullName evidence="8">Uncharacterized protein LOC114347540</fullName>
    </submittedName>
</protein>
<dbReference type="GO" id="GO:0004844">
    <property type="term" value="F:uracil DNA N-glycosylase activity"/>
    <property type="evidence" value="ECO:0007669"/>
    <property type="project" value="InterPro"/>
</dbReference>
<proteinExistence type="inferred from homology"/>
<organism evidence="8">
    <name type="scientific">Diabrotica virgifera virgifera</name>
    <name type="common">western corn rootworm</name>
    <dbReference type="NCBI Taxonomy" id="50390"/>
    <lineage>
        <taxon>Eukaryota</taxon>
        <taxon>Metazoa</taxon>
        <taxon>Ecdysozoa</taxon>
        <taxon>Arthropoda</taxon>
        <taxon>Hexapoda</taxon>
        <taxon>Insecta</taxon>
        <taxon>Pterygota</taxon>
        <taxon>Neoptera</taxon>
        <taxon>Endopterygota</taxon>
        <taxon>Coleoptera</taxon>
        <taxon>Polyphaga</taxon>
        <taxon>Cucujiformia</taxon>
        <taxon>Chrysomeloidea</taxon>
        <taxon>Chrysomelidae</taxon>
        <taxon>Galerucinae</taxon>
        <taxon>Diabroticina</taxon>
        <taxon>Diabroticites</taxon>
        <taxon>Diabrotica</taxon>
    </lineage>
</organism>
<evidence type="ECO:0000256" key="2">
    <source>
        <dbReference type="ARBA" id="ARBA00022763"/>
    </source>
</evidence>
<feature type="domain" description="Uracil-DNA glycosylase-like" evidence="5">
    <location>
        <begin position="75"/>
        <end position="236"/>
    </location>
</feature>
<keyword evidence="7" id="KW-1185">Reference proteome</keyword>
<dbReference type="EnsemblMetazoa" id="XM_050656903.1">
    <property type="protein sequence ID" value="XP_050512860.1"/>
    <property type="gene ID" value="LOC126888556"/>
</dbReference>
<dbReference type="InParanoid" id="A0A6P7GWA4"/>
<name>A0A6P7GWA4_DIAVI</name>
<dbReference type="GO" id="GO:0005634">
    <property type="term" value="C:nucleus"/>
    <property type="evidence" value="ECO:0007669"/>
    <property type="project" value="TreeGrafter"/>
</dbReference>
<dbReference type="SMART" id="SM00987">
    <property type="entry name" value="UreE_C"/>
    <property type="match status" value="1"/>
</dbReference>
<dbReference type="AlphaFoldDB" id="A0A6P7GWA4"/>
<dbReference type="RefSeq" id="XP_028154031.1">
    <property type="nucleotide sequence ID" value="XM_028298230.1"/>
</dbReference>
<comment type="similarity">
    <text evidence="1">Belongs to the uracil-DNA glycosylase (UDG) superfamily. UNG family.</text>
</comment>
<dbReference type="Gene3D" id="3.40.470.10">
    <property type="entry name" value="Uracil-DNA glycosylase-like domain"/>
    <property type="match status" value="1"/>
</dbReference>
<dbReference type="OrthoDB" id="10031947at2759"/>
<dbReference type="PANTHER" id="PTHR11264:SF0">
    <property type="entry name" value="URACIL-DNA GLYCOSYLASE"/>
    <property type="match status" value="1"/>
</dbReference>
<reference evidence="6" key="2">
    <citation type="submission" date="2025-05" db="UniProtKB">
        <authorList>
            <consortium name="EnsemblMetazoa"/>
        </authorList>
    </citation>
    <scope>IDENTIFICATION</scope>
</reference>
<keyword evidence="2" id="KW-0227">DNA damage</keyword>
<dbReference type="CDD" id="cd10027">
    <property type="entry name" value="UDG-F1-like"/>
    <property type="match status" value="1"/>
</dbReference>
<evidence type="ECO:0000313" key="6">
    <source>
        <dbReference type="EnsemblMetazoa" id="XP_050512860.1"/>
    </source>
</evidence>
<reference evidence="8" key="1">
    <citation type="submission" date="2025-04" db="UniProtKB">
        <authorList>
            <consortium name="RefSeq"/>
        </authorList>
    </citation>
    <scope>IDENTIFICATION</scope>
    <source>
        <tissue evidence="8">Whole insect</tissue>
    </source>
</reference>
<evidence type="ECO:0000259" key="5">
    <source>
        <dbReference type="SMART" id="SM00986"/>
    </source>
</evidence>
<dbReference type="InterPro" id="IPR005122">
    <property type="entry name" value="Uracil-DNA_glycosylase-like"/>
</dbReference>
<evidence type="ECO:0000313" key="8">
    <source>
        <dbReference type="RefSeq" id="XP_028154031.1"/>
    </source>
</evidence>
<dbReference type="SUPFAM" id="SSF52141">
    <property type="entry name" value="Uracil-DNA glycosylase-like"/>
    <property type="match status" value="1"/>
</dbReference>
<dbReference type="Proteomes" id="UP001652700">
    <property type="component" value="Unplaced"/>
</dbReference>